<dbReference type="EMBL" id="AZBU02000001">
    <property type="protein sequence ID" value="TMS39495.1"/>
    <property type="molecule type" value="Genomic_DNA"/>
</dbReference>
<accession>A0A4U8V295</accession>
<dbReference type="AlphaFoldDB" id="A0A4U8V295"/>
<proteinExistence type="predicted"/>
<keyword evidence="2" id="KW-1185">Reference proteome</keyword>
<comment type="caution">
    <text evidence="1">The sequence shown here is derived from an EMBL/GenBank/DDBJ whole genome shotgun (WGS) entry which is preliminary data.</text>
</comment>
<protein>
    <submittedName>
        <fullName evidence="1">Uncharacterized protein</fullName>
    </submittedName>
</protein>
<sequence length="90" mass="10566">MDARLPRSTKRSTKFQPLLKVLQNWLGSHNTAFVDKYCPVRHNQPVQSLQVKLNLSIQRKLLRFKDQNRTALQAFSIERLSKNLKKSNFT</sequence>
<dbReference type="EMBL" id="CM016762">
    <property type="protein sequence ID" value="TMS39495.1"/>
    <property type="molecule type" value="Genomic_DNA"/>
</dbReference>
<evidence type="ECO:0000313" key="1">
    <source>
        <dbReference type="EMBL" id="TMS39495.1"/>
    </source>
</evidence>
<organism evidence="1 2">
    <name type="scientific">Steinernema carpocapsae</name>
    <name type="common">Entomopathogenic nematode</name>
    <dbReference type="NCBI Taxonomy" id="34508"/>
    <lineage>
        <taxon>Eukaryota</taxon>
        <taxon>Metazoa</taxon>
        <taxon>Ecdysozoa</taxon>
        <taxon>Nematoda</taxon>
        <taxon>Chromadorea</taxon>
        <taxon>Rhabditida</taxon>
        <taxon>Tylenchina</taxon>
        <taxon>Panagrolaimomorpha</taxon>
        <taxon>Strongyloidoidea</taxon>
        <taxon>Steinernematidae</taxon>
        <taxon>Steinernema</taxon>
    </lineage>
</organism>
<reference evidence="1 2" key="2">
    <citation type="journal article" date="2019" name="G3 (Bethesda)">
        <title>Hybrid Assembly of the Genome of the Entomopathogenic Nematode Steinernema carpocapsae Identifies the X-Chromosome.</title>
        <authorList>
            <person name="Serra L."/>
            <person name="Macchietto M."/>
            <person name="Macias-Munoz A."/>
            <person name="McGill C.J."/>
            <person name="Rodriguez I.M."/>
            <person name="Rodriguez B."/>
            <person name="Murad R."/>
            <person name="Mortazavi A."/>
        </authorList>
    </citation>
    <scope>NUCLEOTIDE SEQUENCE [LARGE SCALE GENOMIC DNA]</scope>
    <source>
        <strain evidence="1 2">ALL</strain>
    </source>
</reference>
<evidence type="ECO:0000313" key="2">
    <source>
        <dbReference type="Proteomes" id="UP000298663"/>
    </source>
</evidence>
<reference evidence="1 2" key="1">
    <citation type="journal article" date="2015" name="Genome Biol.">
        <title>Comparative genomics of Steinernema reveals deeply conserved gene regulatory networks.</title>
        <authorList>
            <person name="Dillman A.R."/>
            <person name="Macchietto M."/>
            <person name="Porter C.F."/>
            <person name="Rogers A."/>
            <person name="Williams B."/>
            <person name="Antoshechkin I."/>
            <person name="Lee M.M."/>
            <person name="Goodwin Z."/>
            <person name="Lu X."/>
            <person name="Lewis E.E."/>
            <person name="Goodrich-Blair H."/>
            <person name="Stock S.P."/>
            <person name="Adams B.J."/>
            <person name="Sternberg P.W."/>
            <person name="Mortazavi A."/>
        </authorList>
    </citation>
    <scope>NUCLEOTIDE SEQUENCE [LARGE SCALE GENOMIC DNA]</scope>
    <source>
        <strain evidence="1 2">ALL</strain>
    </source>
</reference>
<name>A0A4U8V295_STECR</name>
<dbReference type="Proteomes" id="UP000298663">
    <property type="component" value="Chromosome X"/>
</dbReference>
<gene>
    <name evidence="1" type="ORF">L596_006008</name>
</gene>